<dbReference type="Pfam" id="PF02311">
    <property type="entry name" value="AraC_binding"/>
    <property type="match status" value="1"/>
</dbReference>
<keyword evidence="2 5" id="KW-0238">DNA-binding</keyword>
<evidence type="ECO:0000256" key="3">
    <source>
        <dbReference type="ARBA" id="ARBA00023163"/>
    </source>
</evidence>
<dbReference type="InterPro" id="IPR014710">
    <property type="entry name" value="RmlC-like_jellyroll"/>
</dbReference>
<organism evidence="5 6">
    <name type="scientific">Acetanaerobacterium elongatum</name>
    <dbReference type="NCBI Taxonomy" id="258515"/>
    <lineage>
        <taxon>Bacteria</taxon>
        <taxon>Bacillati</taxon>
        <taxon>Bacillota</taxon>
        <taxon>Clostridia</taxon>
        <taxon>Eubacteriales</taxon>
        <taxon>Oscillospiraceae</taxon>
        <taxon>Acetanaerobacterium</taxon>
    </lineage>
</organism>
<dbReference type="STRING" id="258515.SAMN05192585_12516"/>
<gene>
    <name evidence="5" type="ORF">SAMN05192585_12516</name>
</gene>
<name>A0A1H0CV35_9FIRM</name>
<dbReference type="SMART" id="SM00342">
    <property type="entry name" value="HTH_ARAC"/>
    <property type="match status" value="1"/>
</dbReference>
<dbReference type="PROSITE" id="PS00041">
    <property type="entry name" value="HTH_ARAC_FAMILY_1"/>
    <property type="match status" value="1"/>
</dbReference>
<evidence type="ECO:0000256" key="2">
    <source>
        <dbReference type="ARBA" id="ARBA00023125"/>
    </source>
</evidence>
<dbReference type="GO" id="GO:0043565">
    <property type="term" value="F:sequence-specific DNA binding"/>
    <property type="evidence" value="ECO:0007669"/>
    <property type="project" value="InterPro"/>
</dbReference>
<protein>
    <submittedName>
        <fullName evidence="5">AraC-type DNA-binding protein</fullName>
    </submittedName>
</protein>
<dbReference type="PROSITE" id="PS01124">
    <property type="entry name" value="HTH_ARAC_FAMILY_2"/>
    <property type="match status" value="1"/>
</dbReference>
<dbReference type="SUPFAM" id="SSF51215">
    <property type="entry name" value="Regulatory protein AraC"/>
    <property type="match status" value="1"/>
</dbReference>
<dbReference type="InterPro" id="IPR003313">
    <property type="entry name" value="AraC-bd"/>
</dbReference>
<evidence type="ECO:0000259" key="4">
    <source>
        <dbReference type="PROSITE" id="PS01124"/>
    </source>
</evidence>
<dbReference type="SUPFAM" id="SSF46689">
    <property type="entry name" value="Homeodomain-like"/>
    <property type="match status" value="2"/>
</dbReference>
<evidence type="ECO:0000313" key="5">
    <source>
        <dbReference type="EMBL" id="SDN61724.1"/>
    </source>
</evidence>
<accession>A0A1H0CV35</accession>
<dbReference type="InterPro" id="IPR018060">
    <property type="entry name" value="HTH_AraC"/>
</dbReference>
<dbReference type="InterPro" id="IPR009057">
    <property type="entry name" value="Homeodomain-like_sf"/>
</dbReference>
<dbReference type="Proteomes" id="UP000199182">
    <property type="component" value="Unassembled WGS sequence"/>
</dbReference>
<dbReference type="RefSeq" id="WP_092641318.1">
    <property type="nucleotide sequence ID" value="NZ_FNID01000025.1"/>
</dbReference>
<dbReference type="InterPro" id="IPR037923">
    <property type="entry name" value="HTH-like"/>
</dbReference>
<dbReference type="Pfam" id="PF12833">
    <property type="entry name" value="HTH_18"/>
    <property type="match status" value="1"/>
</dbReference>
<feature type="domain" description="HTH araC/xylS-type" evidence="4">
    <location>
        <begin position="184"/>
        <end position="282"/>
    </location>
</feature>
<proteinExistence type="predicted"/>
<dbReference type="GO" id="GO:0003700">
    <property type="term" value="F:DNA-binding transcription factor activity"/>
    <property type="evidence" value="ECO:0007669"/>
    <property type="project" value="InterPro"/>
</dbReference>
<dbReference type="PANTHER" id="PTHR43280:SF28">
    <property type="entry name" value="HTH-TYPE TRANSCRIPTIONAL ACTIVATOR RHAS"/>
    <property type="match status" value="1"/>
</dbReference>
<evidence type="ECO:0000313" key="6">
    <source>
        <dbReference type="Proteomes" id="UP000199182"/>
    </source>
</evidence>
<keyword evidence="6" id="KW-1185">Reference proteome</keyword>
<dbReference type="AlphaFoldDB" id="A0A1H0CV35"/>
<evidence type="ECO:0000256" key="1">
    <source>
        <dbReference type="ARBA" id="ARBA00023015"/>
    </source>
</evidence>
<dbReference type="PANTHER" id="PTHR43280">
    <property type="entry name" value="ARAC-FAMILY TRANSCRIPTIONAL REGULATOR"/>
    <property type="match status" value="1"/>
</dbReference>
<reference evidence="5 6" key="1">
    <citation type="submission" date="2016-10" db="EMBL/GenBank/DDBJ databases">
        <authorList>
            <person name="de Groot N.N."/>
        </authorList>
    </citation>
    <scope>NUCLEOTIDE SEQUENCE [LARGE SCALE GENOMIC DNA]</scope>
    <source>
        <strain evidence="5 6">CGMCC 1.5012</strain>
    </source>
</reference>
<sequence>MIRTLNGIKETVNFEQGSSLILYNNDECESYPNHWHPAIEIIMPLENSYKAVCGGVSFDLQVGDVLLIAPGTLHRLHAPKVGRRMILQADFSLLSHLKEFDSIMSIIIPAVCINAQNYPEIHAEIEQIMRCILDEYFGSSPLKEALIYSYMIRMIVLIGRQYTHNVKDSELQDNKHHEYIEKFLFVCDYINKHFDESLTLDQVAAIAGFSKYYFTRLFKQFTGVSFYKYLNRRRIMYAEQLLITRELSITEVAIRSGFGNLSAFIRMFKLLKNCTPTEFRILYQSIDQPLNNCEDDD</sequence>
<keyword evidence="1" id="KW-0805">Transcription regulation</keyword>
<dbReference type="InterPro" id="IPR018062">
    <property type="entry name" value="HTH_AraC-typ_CS"/>
</dbReference>
<dbReference type="OrthoDB" id="253601at2"/>
<dbReference type="EMBL" id="FNID01000025">
    <property type="protein sequence ID" value="SDN61724.1"/>
    <property type="molecule type" value="Genomic_DNA"/>
</dbReference>
<dbReference type="Gene3D" id="2.60.120.10">
    <property type="entry name" value="Jelly Rolls"/>
    <property type="match status" value="1"/>
</dbReference>
<keyword evidence="3" id="KW-0804">Transcription</keyword>
<dbReference type="Gene3D" id="1.10.10.60">
    <property type="entry name" value="Homeodomain-like"/>
    <property type="match status" value="2"/>
</dbReference>